<keyword evidence="6 8" id="KW-0103">Bromodomain</keyword>
<dbReference type="InterPro" id="IPR001487">
    <property type="entry name" value="Bromodomain"/>
</dbReference>
<evidence type="ECO:0000256" key="5">
    <source>
        <dbReference type="ARBA" id="ARBA00023054"/>
    </source>
</evidence>
<keyword evidence="2" id="KW-0479">Metal-binding</keyword>
<dbReference type="Pfam" id="PF00628">
    <property type="entry name" value="PHD"/>
    <property type="match status" value="1"/>
</dbReference>
<feature type="domain" description="Bromo" evidence="11">
    <location>
        <begin position="467"/>
        <end position="539"/>
    </location>
</feature>
<evidence type="ECO:0000256" key="9">
    <source>
        <dbReference type="PROSITE-ProRule" id="PRU00146"/>
    </source>
</evidence>
<dbReference type="FunFam" id="3.30.40.10:FF:000123">
    <property type="entry name" value="E3 ubiquitin-protein ligase TRIM33"/>
    <property type="match status" value="1"/>
</dbReference>
<feature type="domain" description="PHD-type" evidence="12">
    <location>
        <begin position="380"/>
        <end position="427"/>
    </location>
</feature>
<accession>A0A5C6PAS6</accession>
<evidence type="ECO:0000256" key="3">
    <source>
        <dbReference type="ARBA" id="ARBA00022771"/>
    </source>
</evidence>
<dbReference type="PRINTS" id="PR00503">
    <property type="entry name" value="BROMODOMAIN"/>
</dbReference>
<sequence>MPWESTHGLLRQTSRFFAADASVQRSDLQEMAHLPSRRHGYSPHGQAEPAPWVTKGTAPVIPSETNSYPATKAEEPNLLLEKQQPATALAGLLKRIRIPPEAQRILARSNRPVVSLERLNVQAVLLSSSLQPVVSLVRLPGQTEPQISCEPDQQNSSRQTANTGGLSDPDRVPVLWSEAFRPDGSTSDGSTSDEREQPYILLDSGSDDWDPDERAEPEMFYLDPDPEQGMVIQLDPEPQMDQDLDVEAEMKYEVEDKREDQRFEEVDLCSGQPEGGPDMEEVNEPQPEENGPEPEDVGPEEVDGPEPEDVAEPGPEEVDGPEPEDVAEPGPEEVDGPEPEEVDGPEPEDVAEPGPEEVDGPEPEGLAVGPGPGREQVESEDFCAVCLNGGELLCCDQCPKVYHLSCHLPPLVSFPQGDWMCTLCRPDQGAAGAYDCESSRSLRGVHALYTLSNQEQRRCEKLALQLYSHRLSGPFQQPVSPLARNYYQIIKRPMDLSVIRRKLDKANTLHYFSVDQFLQDVLLMLRNCATFNYPDSEVAQAGRSLEVFFLSRLKEVFPDRRFPTATQETMNRARLRWLRKKKESSRKKKYS</sequence>
<name>A0A5C6PAS6_9TELE</name>
<feature type="compositionally biased region" description="Acidic residues" evidence="10">
    <location>
        <begin position="238"/>
        <end position="247"/>
    </location>
</feature>
<dbReference type="Pfam" id="PF00439">
    <property type="entry name" value="Bromodomain"/>
    <property type="match status" value="1"/>
</dbReference>
<dbReference type="PROSITE" id="PS50016">
    <property type="entry name" value="ZF_PHD_2"/>
    <property type="match status" value="1"/>
</dbReference>
<evidence type="ECO:0000256" key="8">
    <source>
        <dbReference type="PROSITE-ProRule" id="PRU00035"/>
    </source>
</evidence>
<dbReference type="Gene3D" id="1.20.920.10">
    <property type="entry name" value="Bromodomain-like"/>
    <property type="match status" value="1"/>
</dbReference>
<feature type="region of interest" description="Disordered" evidence="10">
    <location>
        <begin position="144"/>
        <end position="375"/>
    </location>
</feature>
<dbReference type="GO" id="GO:0008270">
    <property type="term" value="F:zinc ion binding"/>
    <property type="evidence" value="ECO:0007669"/>
    <property type="project" value="UniProtKB-KW"/>
</dbReference>
<feature type="compositionally biased region" description="Acidic residues" evidence="10">
    <location>
        <begin position="277"/>
        <end position="362"/>
    </location>
</feature>
<dbReference type="PANTHER" id="PTHR45915:SF7">
    <property type="entry name" value="TRIPARTITE MOTIF-CONTAINING PROTEIN 66"/>
    <property type="match status" value="1"/>
</dbReference>
<evidence type="ECO:0000259" key="11">
    <source>
        <dbReference type="PROSITE" id="PS50014"/>
    </source>
</evidence>
<dbReference type="PROSITE" id="PS01359">
    <property type="entry name" value="ZF_PHD_1"/>
    <property type="match status" value="1"/>
</dbReference>
<organism evidence="13 14">
    <name type="scientific">Takifugu flavidus</name>
    <name type="common">sansaifugu</name>
    <dbReference type="NCBI Taxonomy" id="433684"/>
    <lineage>
        <taxon>Eukaryota</taxon>
        <taxon>Metazoa</taxon>
        <taxon>Chordata</taxon>
        <taxon>Craniata</taxon>
        <taxon>Vertebrata</taxon>
        <taxon>Euteleostomi</taxon>
        <taxon>Actinopterygii</taxon>
        <taxon>Neopterygii</taxon>
        <taxon>Teleostei</taxon>
        <taxon>Neoteleostei</taxon>
        <taxon>Acanthomorphata</taxon>
        <taxon>Eupercaria</taxon>
        <taxon>Tetraodontiformes</taxon>
        <taxon>Tetradontoidea</taxon>
        <taxon>Tetraodontidae</taxon>
        <taxon>Takifugu</taxon>
    </lineage>
</organism>
<dbReference type="CDD" id="cd05502">
    <property type="entry name" value="Bromo_tif1_like"/>
    <property type="match status" value="1"/>
</dbReference>
<gene>
    <name evidence="13" type="ORF">D4764_13G0007410</name>
</gene>
<evidence type="ECO:0000256" key="4">
    <source>
        <dbReference type="ARBA" id="ARBA00022833"/>
    </source>
</evidence>
<dbReference type="GO" id="GO:0005634">
    <property type="term" value="C:nucleus"/>
    <property type="evidence" value="ECO:0007669"/>
    <property type="project" value="UniProtKB-SubCell"/>
</dbReference>
<dbReference type="InterPro" id="IPR036427">
    <property type="entry name" value="Bromodomain-like_sf"/>
</dbReference>
<dbReference type="SMART" id="SM00249">
    <property type="entry name" value="PHD"/>
    <property type="match status" value="1"/>
</dbReference>
<dbReference type="SUPFAM" id="SSF57903">
    <property type="entry name" value="FYVE/PHD zinc finger"/>
    <property type="match status" value="1"/>
</dbReference>
<dbReference type="Gene3D" id="3.30.40.10">
    <property type="entry name" value="Zinc/RING finger domain, C3HC4 (zinc finger)"/>
    <property type="match status" value="1"/>
</dbReference>
<keyword evidence="5" id="KW-0175">Coiled coil</keyword>
<evidence type="ECO:0000313" key="13">
    <source>
        <dbReference type="EMBL" id="TWW76079.1"/>
    </source>
</evidence>
<comment type="subcellular location">
    <subcellularLocation>
        <location evidence="1">Nucleus</location>
    </subcellularLocation>
</comment>
<protein>
    <submittedName>
        <fullName evidence="13">Tripartite motif-containing protein 66</fullName>
    </submittedName>
</protein>
<dbReference type="Proteomes" id="UP000324091">
    <property type="component" value="Chromosome 13"/>
</dbReference>
<dbReference type="InterPro" id="IPR001965">
    <property type="entry name" value="Znf_PHD"/>
</dbReference>
<evidence type="ECO:0000259" key="12">
    <source>
        <dbReference type="PROSITE" id="PS50016"/>
    </source>
</evidence>
<evidence type="ECO:0000256" key="6">
    <source>
        <dbReference type="ARBA" id="ARBA00023117"/>
    </source>
</evidence>
<dbReference type="SMART" id="SM00297">
    <property type="entry name" value="BROMO"/>
    <property type="match status" value="1"/>
</dbReference>
<evidence type="ECO:0000256" key="10">
    <source>
        <dbReference type="SAM" id="MobiDB-lite"/>
    </source>
</evidence>
<proteinExistence type="predicted"/>
<evidence type="ECO:0000256" key="1">
    <source>
        <dbReference type="ARBA" id="ARBA00004123"/>
    </source>
</evidence>
<dbReference type="GO" id="GO:0000785">
    <property type="term" value="C:chromatin"/>
    <property type="evidence" value="ECO:0007669"/>
    <property type="project" value="TreeGrafter"/>
</dbReference>
<evidence type="ECO:0000256" key="2">
    <source>
        <dbReference type="ARBA" id="ARBA00022723"/>
    </source>
</evidence>
<feature type="compositionally biased region" description="Polar residues" evidence="10">
    <location>
        <begin position="144"/>
        <end position="165"/>
    </location>
</feature>
<dbReference type="InterPro" id="IPR019787">
    <property type="entry name" value="Znf_PHD-finger"/>
</dbReference>
<keyword evidence="4" id="KW-0862">Zinc</keyword>
<dbReference type="SUPFAM" id="SSF47370">
    <property type="entry name" value="Bromodomain"/>
    <property type="match status" value="1"/>
</dbReference>
<dbReference type="PROSITE" id="PS50014">
    <property type="entry name" value="BROMODOMAIN_2"/>
    <property type="match status" value="1"/>
</dbReference>
<dbReference type="InterPro" id="IPR011011">
    <property type="entry name" value="Znf_FYVE_PHD"/>
</dbReference>
<dbReference type="InterPro" id="IPR019786">
    <property type="entry name" value="Zinc_finger_PHD-type_CS"/>
</dbReference>
<evidence type="ECO:0000256" key="7">
    <source>
        <dbReference type="ARBA" id="ARBA00023242"/>
    </source>
</evidence>
<keyword evidence="14" id="KW-1185">Reference proteome</keyword>
<keyword evidence="3 9" id="KW-0863">Zinc-finger</keyword>
<dbReference type="InterPro" id="IPR013083">
    <property type="entry name" value="Znf_RING/FYVE/PHD"/>
</dbReference>
<dbReference type="EMBL" id="RHFK02000005">
    <property type="protein sequence ID" value="TWW76079.1"/>
    <property type="molecule type" value="Genomic_DNA"/>
</dbReference>
<dbReference type="AlphaFoldDB" id="A0A5C6PAS6"/>
<dbReference type="PANTHER" id="PTHR45915">
    <property type="entry name" value="TRANSCRIPTION INTERMEDIARY FACTOR"/>
    <property type="match status" value="1"/>
</dbReference>
<evidence type="ECO:0000313" key="14">
    <source>
        <dbReference type="Proteomes" id="UP000324091"/>
    </source>
</evidence>
<reference evidence="13 14" key="1">
    <citation type="submission" date="2019-04" db="EMBL/GenBank/DDBJ databases">
        <title>Chromosome genome assembly for Takifugu flavidus.</title>
        <authorList>
            <person name="Xiao S."/>
        </authorList>
    </citation>
    <scope>NUCLEOTIDE SEQUENCE [LARGE SCALE GENOMIC DNA]</scope>
    <source>
        <strain evidence="13">HTHZ2018</strain>
        <tissue evidence="13">Muscle</tissue>
    </source>
</reference>
<feature type="compositionally biased region" description="Basic and acidic residues" evidence="10">
    <location>
        <begin position="248"/>
        <end position="265"/>
    </location>
</feature>
<keyword evidence="7" id="KW-0539">Nucleus</keyword>
<comment type="caution">
    <text evidence="13">The sequence shown here is derived from an EMBL/GenBank/DDBJ whole genome shotgun (WGS) entry which is preliminary data.</text>
</comment>